<proteinExistence type="predicted"/>
<feature type="domain" description="Nif11" evidence="1">
    <location>
        <begin position="26"/>
        <end position="67"/>
    </location>
</feature>
<dbReference type="RefSeq" id="WP_069312708.1">
    <property type="nucleotide sequence ID" value="NZ_MDTU01000001.1"/>
</dbReference>
<comment type="caution">
    <text evidence="2">The sequence shown here is derived from an EMBL/GenBank/DDBJ whole genome shotgun (WGS) entry which is preliminary data.</text>
</comment>
<reference evidence="2 3" key="1">
    <citation type="submission" date="2016-08" db="EMBL/GenBank/DDBJ databases">
        <title>Draft genome sequence of Candidatus Piscirickettsia litoralis, from seawater.</title>
        <authorList>
            <person name="Wan X."/>
            <person name="Lee A.J."/>
            <person name="Hou S."/>
            <person name="Donachie S.P."/>
        </authorList>
    </citation>
    <scope>NUCLEOTIDE SEQUENCE [LARGE SCALE GENOMIC DNA]</scope>
    <source>
        <strain evidence="2 3">Y2</strain>
    </source>
</reference>
<accession>A0ABX3A222</accession>
<dbReference type="EMBL" id="MDTU01000001">
    <property type="protein sequence ID" value="ODN42912.1"/>
    <property type="molecule type" value="Genomic_DNA"/>
</dbReference>
<sequence>MDIIDIANYNEPLKHIVGENTVTPELIGFFDEVKSNKSLQKQLYYTKELSDVAMVANKLGFNITAAEVLRAQAGRLLELLETDVKEVAIAAAGEKPNKVAQWGREGRGYLEKAGYWLIRLSQWGYKIEDINKDITDFFENINKRKLFYDEVFVCSTFNEIEEVAKENQFKITATALIHYQALCITKLEDQHAELVAHGKIDCG</sequence>
<gene>
    <name evidence="2" type="ORF">BGC07_08215</name>
</gene>
<organism evidence="2 3">
    <name type="scientific">Piscirickettsia litoralis</name>
    <dbReference type="NCBI Taxonomy" id="1891921"/>
    <lineage>
        <taxon>Bacteria</taxon>
        <taxon>Pseudomonadati</taxon>
        <taxon>Pseudomonadota</taxon>
        <taxon>Gammaproteobacteria</taxon>
        <taxon>Thiotrichales</taxon>
        <taxon>Piscirickettsiaceae</taxon>
        <taxon>Piscirickettsia</taxon>
    </lineage>
</organism>
<evidence type="ECO:0000259" key="1">
    <source>
        <dbReference type="Pfam" id="PF07862"/>
    </source>
</evidence>
<protein>
    <recommendedName>
        <fullName evidence="1">Nif11 domain-containing protein</fullName>
    </recommendedName>
</protein>
<dbReference type="Pfam" id="PF07862">
    <property type="entry name" value="Nif11"/>
    <property type="match status" value="1"/>
</dbReference>
<evidence type="ECO:0000313" key="3">
    <source>
        <dbReference type="Proteomes" id="UP000094329"/>
    </source>
</evidence>
<name>A0ABX3A222_9GAMM</name>
<evidence type="ECO:0000313" key="2">
    <source>
        <dbReference type="EMBL" id="ODN42912.1"/>
    </source>
</evidence>
<keyword evidence="3" id="KW-1185">Reference proteome</keyword>
<dbReference type="Proteomes" id="UP000094329">
    <property type="component" value="Unassembled WGS sequence"/>
</dbReference>
<dbReference type="InterPro" id="IPR012903">
    <property type="entry name" value="Nif11"/>
</dbReference>